<feature type="transmembrane region" description="Helical" evidence="6">
    <location>
        <begin position="158"/>
        <end position="176"/>
    </location>
</feature>
<comment type="similarity">
    <text evidence="5">Belongs to the FNT transporter (TC 1.A.16) family.</text>
</comment>
<keyword evidence="2 6" id="KW-0812">Transmembrane</keyword>
<protein>
    <submittedName>
        <fullName evidence="7">Formate efflux transporter (TC 2.A.44 family)</fullName>
    </submittedName>
</protein>
<feature type="transmembrane region" description="Helical" evidence="6">
    <location>
        <begin position="188"/>
        <end position="211"/>
    </location>
</feature>
<evidence type="ECO:0000256" key="4">
    <source>
        <dbReference type="ARBA" id="ARBA00023136"/>
    </source>
</evidence>
<dbReference type="Pfam" id="PF01226">
    <property type="entry name" value="Form_Nir_trans"/>
    <property type="match status" value="1"/>
</dbReference>
<evidence type="ECO:0000256" key="1">
    <source>
        <dbReference type="ARBA" id="ARBA00004141"/>
    </source>
</evidence>
<evidence type="ECO:0000256" key="6">
    <source>
        <dbReference type="SAM" id="Phobius"/>
    </source>
</evidence>
<name>A0A1W1ECY5_9ZZZZ</name>
<feature type="transmembrane region" description="Helical" evidence="6">
    <location>
        <begin position="60"/>
        <end position="84"/>
    </location>
</feature>
<dbReference type="PANTHER" id="PTHR30520">
    <property type="entry name" value="FORMATE TRANSPORTER-RELATED"/>
    <property type="match status" value="1"/>
</dbReference>
<evidence type="ECO:0000256" key="2">
    <source>
        <dbReference type="ARBA" id="ARBA00022692"/>
    </source>
</evidence>
<evidence type="ECO:0000256" key="5">
    <source>
        <dbReference type="ARBA" id="ARBA00049660"/>
    </source>
</evidence>
<dbReference type="EMBL" id="FPKX01000027">
    <property type="protein sequence ID" value="SFZ97902.1"/>
    <property type="molecule type" value="Genomic_DNA"/>
</dbReference>
<feature type="transmembrane region" description="Helical" evidence="6">
    <location>
        <begin position="105"/>
        <end position="127"/>
    </location>
</feature>
<dbReference type="PANTHER" id="PTHR30520:SF6">
    <property type="entry name" value="FORMATE_NITRATE FAMILY TRANSPORTER (EUROFUNG)"/>
    <property type="match status" value="1"/>
</dbReference>
<dbReference type="GO" id="GO:0005886">
    <property type="term" value="C:plasma membrane"/>
    <property type="evidence" value="ECO:0007669"/>
    <property type="project" value="TreeGrafter"/>
</dbReference>
<sequence>MTLSPAQTAQTIESSLYQKANMPLISIVFLSIMAGGSIALGDVFWAHATVGVAESSSPGIANFLGGIAFSVGLVMVVFFGGHLFTSSVLSGVSTSEKKLPFGKTISYWTIVWIFNFVGSALIAYMYFKSGLPFKYDESILKHFVALGVGKTNLSFEAAFIRGIFCNVFVCMAIWVATSAKDTSGKIIAIMLIVGAFVGSGYEHCVANMFIITEGLIAKAHYLAQVGGDVNALSALVHHIPVDKLNNLNISNFFVANLLPVTLGNIVGGLFFVGVLGFKSHKADMKETAAN</sequence>
<reference evidence="7" key="1">
    <citation type="submission" date="2016-10" db="EMBL/GenBank/DDBJ databases">
        <authorList>
            <person name="de Groot N.N."/>
        </authorList>
    </citation>
    <scope>NUCLEOTIDE SEQUENCE</scope>
</reference>
<dbReference type="Gene3D" id="1.20.1080.10">
    <property type="entry name" value="Glycerol uptake facilitator protein"/>
    <property type="match status" value="1"/>
</dbReference>
<dbReference type="InterPro" id="IPR023271">
    <property type="entry name" value="Aquaporin-like"/>
</dbReference>
<feature type="transmembrane region" description="Helical" evidence="6">
    <location>
        <begin position="24"/>
        <end position="48"/>
    </location>
</feature>
<keyword evidence="3 6" id="KW-1133">Transmembrane helix</keyword>
<feature type="transmembrane region" description="Helical" evidence="6">
    <location>
        <begin position="252"/>
        <end position="277"/>
    </location>
</feature>
<accession>A0A1W1ECY5</accession>
<evidence type="ECO:0000256" key="3">
    <source>
        <dbReference type="ARBA" id="ARBA00022989"/>
    </source>
</evidence>
<gene>
    <name evidence="7" type="ORF">MNB_SV-5-474</name>
</gene>
<dbReference type="InterPro" id="IPR000292">
    <property type="entry name" value="For/NO2_transpt"/>
</dbReference>
<comment type="subcellular location">
    <subcellularLocation>
        <location evidence="1">Membrane</location>
        <topology evidence="1">Multi-pass membrane protein</topology>
    </subcellularLocation>
</comment>
<proteinExistence type="inferred from homology"/>
<keyword evidence="4 6" id="KW-0472">Membrane</keyword>
<organism evidence="7">
    <name type="scientific">hydrothermal vent metagenome</name>
    <dbReference type="NCBI Taxonomy" id="652676"/>
    <lineage>
        <taxon>unclassified sequences</taxon>
        <taxon>metagenomes</taxon>
        <taxon>ecological metagenomes</taxon>
    </lineage>
</organism>
<dbReference type="AlphaFoldDB" id="A0A1W1ECY5"/>
<dbReference type="GO" id="GO:0015499">
    <property type="term" value="F:formate transmembrane transporter activity"/>
    <property type="evidence" value="ECO:0007669"/>
    <property type="project" value="TreeGrafter"/>
</dbReference>
<evidence type="ECO:0000313" key="7">
    <source>
        <dbReference type="EMBL" id="SFZ97902.1"/>
    </source>
</evidence>